<protein>
    <submittedName>
        <fullName evidence="1">Uncharacterized protein</fullName>
    </submittedName>
</protein>
<proteinExistence type="predicted"/>
<dbReference type="AlphaFoldDB" id="A0A0F9AAS7"/>
<organism evidence="1">
    <name type="scientific">marine sediment metagenome</name>
    <dbReference type="NCBI Taxonomy" id="412755"/>
    <lineage>
        <taxon>unclassified sequences</taxon>
        <taxon>metagenomes</taxon>
        <taxon>ecological metagenomes</taxon>
    </lineage>
</organism>
<dbReference type="EMBL" id="LAZR01043658">
    <property type="protein sequence ID" value="KKL06550.1"/>
    <property type="molecule type" value="Genomic_DNA"/>
</dbReference>
<evidence type="ECO:0000313" key="1">
    <source>
        <dbReference type="EMBL" id="KKL06550.1"/>
    </source>
</evidence>
<name>A0A0F9AAS7_9ZZZZ</name>
<comment type="caution">
    <text evidence="1">The sequence shown here is derived from an EMBL/GenBank/DDBJ whole genome shotgun (WGS) entry which is preliminary data.</text>
</comment>
<accession>A0A0F9AAS7</accession>
<sequence>MFDLLFKPSLPKKEFTIKVIPPVADKQGKDFSGFGKVLVGKPDDSKFGSETFDVIITADFSGDIRKGGDIMKLPENVDEINCKKGDDGTINKNCNYFFSKNSASFKREHIHVI</sequence>
<reference evidence="1" key="1">
    <citation type="journal article" date="2015" name="Nature">
        <title>Complex archaea that bridge the gap between prokaryotes and eukaryotes.</title>
        <authorList>
            <person name="Spang A."/>
            <person name="Saw J.H."/>
            <person name="Jorgensen S.L."/>
            <person name="Zaremba-Niedzwiedzka K."/>
            <person name="Martijn J."/>
            <person name="Lind A.E."/>
            <person name="van Eijk R."/>
            <person name="Schleper C."/>
            <person name="Guy L."/>
            <person name="Ettema T.J."/>
        </authorList>
    </citation>
    <scope>NUCLEOTIDE SEQUENCE</scope>
</reference>
<gene>
    <name evidence="1" type="ORF">LCGC14_2594910</name>
</gene>